<evidence type="ECO:0000313" key="4">
    <source>
        <dbReference type="Proteomes" id="UP000237752"/>
    </source>
</evidence>
<evidence type="ECO:0000259" key="2">
    <source>
        <dbReference type="PROSITE" id="PS50937"/>
    </source>
</evidence>
<name>A0A2T0Z344_9ACTN</name>
<evidence type="ECO:0000256" key="1">
    <source>
        <dbReference type="ARBA" id="ARBA00023125"/>
    </source>
</evidence>
<proteinExistence type="predicted"/>
<dbReference type="Pfam" id="PF13411">
    <property type="entry name" value="MerR_1"/>
    <property type="match status" value="1"/>
</dbReference>
<dbReference type="PANTHER" id="PTHR30204:SF98">
    <property type="entry name" value="HTH-TYPE TRANSCRIPTIONAL REGULATOR ADHR"/>
    <property type="match status" value="1"/>
</dbReference>
<dbReference type="PRINTS" id="PR00040">
    <property type="entry name" value="HTHMERR"/>
</dbReference>
<dbReference type="EMBL" id="PVUE01000029">
    <property type="protein sequence ID" value="PRZ30765.1"/>
    <property type="molecule type" value="Genomic_DNA"/>
</dbReference>
<evidence type="ECO:0000313" key="3">
    <source>
        <dbReference type="EMBL" id="PRZ30765.1"/>
    </source>
</evidence>
<dbReference type="InterPro" id="IPR009061">
    <property type="entry name" value="DNA-bd_dom_put_sf"/>
</dbReference>
<keyword evidence="1" id="KW-0238">DNA-binding</keyword>
<reference evidence="3 4" key="1">
    <citation type="submission" date="2018-03" db="EMBL/GenBank/DDBJ databases">
        <title>Genomic Encyclopedia of Archaeal and Bacterial Type Strains, Phase II (KMG-II): from individual species to whole genera.</title>
        <authorList>
            <person name="Goeker M."/>
        </authorList>
    </citation>
    <scope>NUCLEOTIDE SEQUENCE [LARGE SCALE GENOMIC DNA]</scope>
    <source>
        <strain evidence="3 4">DSM 100065</strain>
    </source>
</reference>
<sequence length="146" mass="16460">MEAHRGGDLPALTDELVRACDPVRDLGDGLSIAEVAEVTGTTAHTLRYYERIGLVDVDRDAAGRRTYSREALGRIVFITKLRLSDMPIRNIQQYVELVKLGDSTVPERLEIMERHRSVIQSRLEDMQWALAVIDYKISTYGGNCQP</sequence>
<gene>
    <name evidence="3" type="ORF">CLV47_1297</name>
</gene>
<dbReference type="AlphaFoldDB" id="A0A2T0Z344"/>
<dbReference type="Gene3D" id="1.10.1660.10">
    <property type="match status" value="1"/>
</dbReference>
<dbReference type="GO" id="GO:0003677">
    <property type="term" value="F:DNA binding"/>
    <property type="evidence" value="ECO:0007669"/>
    <property type="project" value="UniProtKB-KW"/>
</dbReference>
<dbReference type="PANTHER" id="PTHR30204">
    <property type="entry name" value="REDOX-CYCLING DRUG-SENSING TRANSCRIPTIONAL ACTIVATOR SOXR"/>
    <property type="match status" value="1"/>
</dbReference>
<accession>A0A2T0Z344</accession>
<dbReference type="GO" id="GO:0003700">
    <property type="term" value="F:DNA-binding transcription factor activity"/>
    <property type="evidence" value="ECO:0007669"/>
    <property type="project" value="InterPro"/>
</dbReference>
<dbReference type="InterPro" id="IPR000551">
    <property type="entry name" value="MerR-type_HTH_dom"/>
</dbReference>
<organism evidence="3 4">
    <name type="scientific">Antricoccus suffuscus</name>
    <dbReference type="NCBI Taxonomy" id="1629062"/>
    <lineage>
        <taxon>Bacteria</taxon>
        <taxon>Bacillati</taxon>
        <taxon>Actinomycetota</taxon>
        <taxon>Actinomycetes</taxon>
        <taxon>Geodermatophilales</taxon>
        <taxon>Antricoccaceae</taxon>
        <taxon>Antricoccus</taxon>
    </lineage>
</organism>
<feature type="domain" description="HTH merR-type" evidence="2">
    <location>
        <begin position="29"/>
        <end position="97"/>
    </location>
</feature>
<dbReference type="SMART" id="SM00422">
    <property type="entry name" value="HTH_MERR"/>
    <property type="match status" value="1"/>
</dbReference>
<dbReference type="CDD" id="cd01109">
    <property type="entry name" value="HTH_YyaN"/>
    <property type="match status" value="1"/>
</dbReference>
<dbReference type="InterPro" id="IPR047057">
    <property type="entry name" value="MerR_fam"/>
</dbReference>
<dbReference type="SUPFAM" id="SSF46955">
    <property type="entry name" value="Putative DNA-binding domain"/>
    <property type="match status" value="1"/>
</dbReference>
<dbReference type="Proteomes" id="UP000237752">
    <property type="component" value="Unassembled WGS sequence"/>
</dbReference>
<dbReference type="PROSITE" id="PS50937">
    <property type="entry name" value="HTH_MERR_2"/>
    <property type="match status" value="1"/>
</dbReference>
<protein>
    <submittedName>
        <fullName evidence="3">MerR family transcriptional regulator</fullName>
    </submittedName>
</protein>
<comment type="caution">
    <text evidence="3">The sequence shown here is derived from an EMBL/GenBank/DDBJ whole genome shotgun (WGS) entry which is preliminary data.</text>
</comment>
<keyword evidence="4" id="KW-1185">Reference proteome</keyword>